<dbReference type="InterPro" id="IPR015421">
    <property type="entry name" value="PyrdxlP-dep_Trfase_major"/>
</dbReference>
<dbReference type="Gene3D" id="3.40.640.10">
    <property type="entry name" value="Type I PLP-dependent aspartate aminotransferase-like (Major domain)"/>
    <property type="match status" value="1"/>
</dbReference>
<dbReference type="Proteomes" id="UP000076603">
    <property type="component" value="Unassembled WGS sequence"/>
</dbReference>
<dbReference type="PATRIC" id="fig|1121326.3.peg.4343"/>
<dbReference type="RefSeq" id="WP_073393152.1">
    <property type="nucleotide sequence ID" value="NZ_FQXL01000011.1"/>
</dbReference>
<dbReference type="EMBL" id="LWAE01000005">
    <property type="protein sequence ID" value="KZL90510.1"/>
    <property type="molecule type" value="Genomic_DNA"/>
</dbReference>
<reference evidence="1 2" key="1">
    <citation type="submission" date="2016-04" db="EMBL/GenBank/DDBJ databases">
        <title>Genome sequence of Clostridium magnum DSM 2767.</title>
        <authorList>
            <person name="Poehlein A."/>
            <person name="Uhlig R."/>
            <person name="Fischer R."/>
            <person name="Bahl H."/>
            <person name="Daniel R."/>
        </authorList>
    </citation>
    <scope>NUCLEOTIDE SEQUENCE [LARGE SCALE GENOMIC DNA]</scope>
    <source>
        <strain evidence="1 2">DSM 2767</strain>
    </source>
</reference>
<proteinExistence type="predicted"/>
<accession>A0A162RXH6</accession>
<dbReference type="AlphaFoldDB" id="A0A162RXH6"/>
<keyword evidence="2" id="KW-1185">Reference proteome</keyword>
<dbReference type="InterPro" id="IPR015424">
    <property type="entry name" value="PyrdxlP-dep_Trfase"/>
</dbReference>
<name>A0A162RXH6_9CLOT</name>
<comment type="caution">
    <text evidence="1">The sequence shown here is derived from an EMBL/GenBank/DDBJ whole genome shotgun (WGS) entry which is preliminary data.</text>
</comment>
<sequence>MSSMRISYLVLPERLLDIYEKEYRIYEQPVPRLLQKSLEIFMQEGYWEKHLRKLRVSYKKKQEILVNSATEHLGENVTVIGSDSGLHILLKVNTKMKEQELVEKALKAGVKVNPTLVNWINPPANSLPIIFIGFAGIKIEDIPNAIKTLKECWFQV</sequence>
<dbReference type="SUPFAM" id="SSF53383">
    <property type="entry name" value="PLP-dependent transferases"/>
    <property type="match status" value="1"/>
</dbReference>
<gene>
    <name evidence="1" type="primary">gabR_1</name>
    <name evidence="1" type="ORF">CLMAG_42820</name>
</gene>
<dbReference type="PANTHER" id="PTHR46577">
    <property type="entry name" value="HTH-TYPE TRANSCRIPTIONAL REGULATORY PROTEIN GABR"/>
    <property type="match status" value="1"/>
</dbReference>
<organism evidence="1 2">
    <name type="scientific">Clostridium magnum DSM 2767</name>
    <dbReference type="NCBI Taxonomy" id="1121326"/>
    <lineage>
        <taxon>Bacteria</taxon>
        <taxon>Bacillati</taxon>
        <taxon>Bacillota</taxon>
        <taxon>Clostridia</taxon>
        <taxon>Eubacteriales</taxon>
        <taxon>Clostridiaceae</taxon>
        <taxon>Clostridium</taxon>
    </lineage>
</organism>
<protein>
    <submittedName>
        <fullName evidence="1">HTH-type transcriptional regulatory protein GabR</fullName>
    </submittedName>
</protein>
<evidence type="ECO:0000313" key="2">
    <source>
        <dbReference type="Proteomes" id="UP000076603"/>
    </source>
</evidence>
<evidence type="ECO:0000313" key="1">
    <source>
        <dbReference type="EMBL" id="KZL90510.1"/>
    </source>
</evidence>
<dbReference type="InterPro" id="IPR051446">
    <property type="entry name" value="HTH_trans_reg/aminotransferase"/>
</dbReference>
<dbReference type="PANTHER" id="PTHR46577:SF1">
    <property type="entry name" value="HTH-TYPE TRANSCRIPTIONAL REGULATORY PROTEIN GABR"/>
    <property type="match status" value="1"/>
</dbReference>
<dbReference type="STRING" id="1121326.CLMAG_42820"/>